<evidence type="ECO:0000313" key="3">
    <source>
        <dbReference type="Proteomes" id="UP000738349"/>
    </source>
</evidence>
<sequence>MAPGLFPGLAHLMILGPGRGANPCTTKYVSCFSLPSSRFRPLHRVNANKTAVAKVPRLNMVRPPRSLGEILC</sequence>
<comment type="caution">
    <text evidence="2">The sequence shown here is derived from an EMBL/GenBank/DDBJ whole genome shotgun (WGS) entry which is preliminary data.</text>
</comment>
<evidence type="ECO:0000313" key="2">
    <source>
        <dbReference type="EMBL" id="KAH7156983.1"/>
    </source>
</evidence>
<proteinExistence type="predicted"/>
<feature type="chain" id="PRO_5040189907" description="Secreted protein" evidence="1">
    <location>
        <begin position="21"/>
        <end position="72"/>
    </location>
</feature>
<organism evidence="2 3">
    <name type="scientific">Dactylonectria macrodidyma</name>
    <dbReference type="NCBI Taxonomy" id="307937"/>
    <lineage>
        <taxon>Eukaryota</taxon>
        <taxon>Fungi</taxon>
        <taxon>Dikarya</taxon>
        <taxon>Ascomycota</taxon>
        <taxon>Pezizomycotina</taxon>
        <taxon>Sordariomycetes</taxon>
        <taxon>Hypocreomycetidae</taxon>
        <taxon>Hypocreales</taxon>
        <taxon>Nectriaceae</taxon>
        <taxon>Dactylonectria</taxon>
    </lineage>
</organism>
<reference evidence="2" key="1">
    <citation type="journal article" date="2021" name="Nat. Commun.">
        <title>Genetic determinants of endophytism in the Arabidopsis root mycobiome.</title>
        <authorList>
            <person name="Mesny F."/>
            <person name="Miyauchi S."/>
            <person name="Thiergart T."/>
            <person name="Pickel B."/>
            <person name="Atanasova L."/>
            <person name="Karlsson M."/>
            <person name="Huettel B."/>
            <person name="Barry K.W."/>
            <person name="Haridas S."/>
            <person name="Chen C."/>
            <person name="Bauer D."/>
            <person name="Andreopoulos W."/>
            <person name="Pangilinan J."/>
            <person name="LaButti K."/>
            <person name="Riley R."/>
            <person name="Lipzen A."/>
            <person name="Clum A."/>
            <person name="Drula E."/>
            <person name="Henrissat B."/>
            <person name="Kohler A."/>
            <person name="Grigoriev I.V."/>
            <person name="Martin F.M."/>
            <person name="Hacquard S."/>
        </authorList>
    </citation>
    <scope>NUCLEOTIDE SEQUENCE</scope>
    <source>
        <strain evidence="2">MPI-CAGE-AT-0147</strain>
    </source>
</reference>
<dbReference type="EMBL" id="JAGMUV010000005">
    <property type="protein sequence ID" value="KAH7156983.1"/>
    <property type="molecule type" value="Genomic_DNA"/>
</dbReference>
<protein>
    <recommendedName>
        <fullName evidence="4">Secreted protein</fullName>
    </recommendedName>
</protein>
<keyword evidence="3" id="KW-1185">Reference proteome</keyword>
<dbReference type="Proteomes" id="UP000738349">
    <property type="component" value="Unassembled WGS sequence"/>
</dbReference>
<feature type="signal peptide" evidence="1">
    <location>
        <begin position="1"/>
        <end position="20"/>
    </location>
</feature>
<evidence type="ECO:0008006" key="4">
    <source>
        <dbReference type="Google" id="ProtNLM"/>
    </source>
</evidence>
<dbReference type="AlphaFoldDB" id="A0A9P9F7T2"/>
<name>A0A9P9F7T2_9HYPO</name>
<accession>A0A9P9F7T2</accession>
<evidence type="ECO:0000256" key="1">
    <source>
        <dbReference type="SAM" id="SignalP"/>
    </source>
</evidence>
<keyword evidence="1" id="KW-0732">Signal</keyword>
<gene>
    <name evidence="2" type="ORF">EDB81DRAFT_788525</name>
</gene>